<feature type="transmembrane region" description="Helical" evidence="4">
    <location>
        <begin position="601"/>
        <end position="619"/>
    </location>
</feature>
<dbReference type="PANTHER" id="PTHR11361:SF34">
    <property type="entry name" value="DNA MISMATCH REPAIR PROTEIN MSH1, MITOCHONDRIAL"/>
    <property type="match status" value="1"/>
</dbReference>
<dbReference type="GO" id="GO:0140664">
    <property type="term" value="F:ATP-dependent DNA damage sensor activity"/>
    <property type="evidence" value="ECO:0007669"/>
    <property type="project" value="InterPro"/>
</dbReference>
<keyword evidence="4" id="KW-0472">Membrane</keyword>
<dbReference type="Pfam" id="PF00488">
    <property type="entry name" value="MutS_V"/>
    <property type="match status" value="1"/>
</dbReference>
<keyword evidence="4" id="KW-0812">Transmembrane</keyword>
<proteinExistence type="predicted"/>
<evidence type="ECO:0000256" key="3">
    <source>
        <dbReference type="ARBA" id="ARBA00023125"/>
    </source>
</evidence>
<dbReference type="InterPro" id="IPR000432">
    <property type="entry name" value="DNA_mismatch_repair_MutS_C"/>
</dbReference>
<dbReference type="SUPFAM" id="SSF52540">
    <property type="entry name" value="P-loop containing nucleoside triphosphate hydrolases"/>
    <property type="match status" value="1"/>
</dbReference>
<evidence type="ECO:0000256" key="2">
    <source>
        <dbReference type="ARBA" id="ARBA00022840"/>
    </source>
</evidence>
<feature type="domain" description="DNA mismatch repair proteins mutS family" evidence="5">
    <location>
        <begin position="406"/>
        <end position="597"/>
    </location>
</feature>
<reference evidence="6" key="1">
    <citation type="journal article" date="2020" name="bioRxiv">
        <title>Comparative genomics of Chlamydomonas.</title>
        <authorList>
            <person name="Craig R.J."/>
            <person name="Hasan A.R."/>
            <person name="Ness R.W."/>
            <person name="Keightley P.D."/>
        </authorList>
    </citation>
    <scope>NUCLEOTIDE SEQUENCE</scope>
    <source>
        <strain evidence="6">SAG 7.73</strain>
    </source>
</reference>
<dbReference type="Proteomes" id="UP000650467">
    <property type="component" value="Unassembled WGS sequence"/>
</dbReference>
<name>A0A835VT62_CHLIN</name>
<sequence length="1363" mass="150561">MSFLRELLRAGAPSLPSPDVLDGADDSFHSTIEEWLAPSLFETSVSESCLTGCAATLGDLEVVDGAQGPASTTVLDELDFTSTHGGVCVLRSLLSNPVADLSLLKLRQRYIRKVEGRLTKQLAKVKPLLARLTENERHVAWFLRERTSEEKELLEMVYFSKRLTRGMNNSRAALTSYNMYKLFVSPTIGILSPIVYFIIPYMVLKMRYGLDIDLFTYLRILYRSSSLLSGGASHAVAASYLFSMAFYFQSVFSSIEVSATVKRIIGLISMRYSGMLSFVTAAHSLAGVFGGCYESAFFVKDAPDTELFDTVLEEIDFPSTLDYRRVGELLIKFRTLRPEAVRGLCLEAYVIDSLVSLAMARVHHGLSYVSYRTRSKSPELVLQDCWHICLPGAVRNSITLGGGAEPRNVIVTGPNAGGKSTFVKAIMVNAVMAHTIGLVAAASMSTSLFTCLWTQMNVPDYKGKESLFEAEMHRSKEKIDALKALDPSEFAMIAVDEMFSSTEPIEGLAAAYAIAKTMAQHPNTMLLLTTHYKYLCKLEAEEEFANYKMTALVGPDGDIRFPYKLHRGISDQRLALELLRQKGFESHVIERAIQHCMFGKLNPLIVVAVVLVFVVVMMYQRMKMLAYRLDDLEQEVTDLHNEHAFCGPPLCAKPAATGNVSGNVRTSCLGASKPPIQEDDDDDIIELHPNKPMPVVTIIDLLSGTATLQLPEEAEQELPQEVTSPPEISFVDDEATPESVVVVPAPEPVATPASTVAVVPDAEDTPSLLTRAVKPRREASATAKNVGTGTVPTDIMQTVQKIKATKRLSKRAAASKATGESATVTLCSPVMMDGRAFTDYRSKCAWVTGESSFEMRQRLTRDADSLIAEDRARAIQNAYCPPCFDYSENGTMLPAQNTQVCNARTCTITTTDPTGLGLGGARGGTERAPLNTAVAADPMMGPIRPLDHPVRYLLSTSLFYLPEYKKTYARLGTIDETHAKQQQFLAAARHYMRLLEEAPWLRKNVALRVYYDDSLFLYQAPDGSRPWEQVLRELGAHPSVQTVRFHCAAPQYREPAAPHLHRGLLGALMRLHAACDGPGGAFAAGAKCVCLVDMDNLYSEEWWQEHARFLRCPSKRVMSFTGLTEMVLHGYVAPGQEVRPLSKFGLTSFKEPLPASAWTGVPALLEELRPHMRYLDAVRLQLYGPESANERFFEDFAYGFDEVLLNHVLARCIPDTDSIRVVEMVRKPESMIAAFFEKMVGFLSWNGQRSCAMRQLAQDMGHTSPAQLLQWLEAAKSSTRDVRSLEALIARFSPHAATLGQLQIDARTLHLITHLSAARLAAMRPSRDFMLPITAADSQLQMLTSLRLVSRPCVAASVPPAKN</sequence>
<dbReference type="OrthoDB" id="552006at2759"/>
<accession>A0A835VT62</accession>
<keyword evidence="3" id="KW-0238">DNA-binding</keyword>
<dbReference type="Gene3D" id="1.10.1420.10">
    <property type="match status" value="1"/>
</dbReference>
<dbReference type="GO" id="GO:0030983">
    <property type="term" value="F:mismatched DNA binding"/>
    <property type="evidence" value="ECO:0007669"/>
    <property type="project" value="InterPro"/>
</dbReference>
<dbReference type="PANTHER" id="PTHR11361">
    <property type="entry name" value="DNA MISMATCH REPAIR PROTEIN MUTS FAMILY MEMBER"/>
    <property type="match status" value="1"/>
</dbReference>
<dbReference type="InterPro" id="IPR036187">
    <property type="entry name" value="DNA_mismatch_repair_MutS_sf"/>
</dbReference>
<keyword evidence="7" id="KW-1185">Reference proteome</keyword>
<evidence type="ECO:0000256" key="1">
    <source>
        <dbReference type="ARBA" id="ARBA00022741"/>
    </source>
</evidence>
<gene>
    <name evidence="6" type="ORF">HXX76_014091</name>
</gene>
<dbReference type="GO" id="GO:0005524">
    <property type="term" value="F:ATP binding"/>
    <property type="evidence" value="ECO:0007669"/>
    <property type="project" value="UniProtKB-KW"/>
</dbReference>
<dbReference type="SMART" id="SM00534">
    <property type="entry name" value="MUTSac"/>
    <property type="match status" value="1"/>
</dbReference>
<dbReference type="GO" id="GO:0006298">
    <property type="term" value="P:mismatch repair"/>
    <property type="evidence" value="ECO:0007669"/>
    <property type="project" value="InterPro"/>
</dbReference>
<organism evidence="6 7">
    <name type="scientific">Chlamydomonas incerta</name>
    <dbReference type="NCBI Taxonomy" id="51695"/>
    <lineage>
        <taxon>Eukaryota</taxon>
        <taxon>Viridiplantae</taxon>
        <taxon>Chlorophyta</taxon>
        <taxon>core chlorophytes</taxon>
        <taxon>Chlorophyceae</taxon>
        <taxon>CS clade</taxon>
        <taxon>Chlamydomonadales</taxon>
        <taxon>Chlamydomonadaceae</taxon>
        <taxon>Chlamydomonas</taxon>
    </lineage>
</organism>
<feature type="transmembrane region" description="Helical" evidence="4">
    <location>
        <begin position="183"/>
        <end position="204"/>
    </location>
</feature>
<keyword evidence="4" id="KW-1133">Transmembrane helix</keyword>
<feature type="transmembrane region" description="Helical" evidence="4">
    <location>
        <begin position="225"/>
        <end position="248"/>
    </location>
</feature>
<keyword evidence="1" id="KW-0547">Nucleotide-binding</keyword>
<comment type="caution">
    <text evidence="6">The sequence shown here is derived from an EMBL/GenBank/DDBJ whole genome shotgun (WGS) entry which is preliminary data.</text>
</comment>
<evidence type="ECO:0000313" key="6">
    <source>
        <dbReference type="EMBL" id="KAG2424933.1"/>
    </source>
</evidence>
<keyword evidence="2" id="KW-0067">ATP-binding</keyword>
<dbReference type="InterPro" id="IPR045076">
    <property type="entry name" value="MutS"/>
</dbReference>
<protein>
    <recommendedName>
        <fullName evidence="5">DNA mismatch repair proteins mutS family domain-containing protein</fullName>
    </recommendedName>
</protein>
<evidence type="ECO:0000256" key="4">
    <source>
        <dbReference type="SAM" id="Phobius"/>
    </source>
</evidence>
<evidence type="ECO:0000259" key="5">
    <source>
        <dbReference type="SMART" id="SM00534"/>
    </source>
</evidence>
<dbReference type="Gene3D" id="3.40.50.300">
    <property type="entry name" value="P-loop containing nucleotide triphosphate hydrolases"/>
    <property type="match status" value="1"/>
</dbReference>
<dbReference type="EMBL" id="JAEHOC010000060">
    <property type="protein sequence ID" value="KAG2424933.1"/>
    <property type="molecule type" value="Genomic_DNA"/>
</dbReference>
<dbReference type="InterPro" id="IPR027417">
    <property type="entry name" value="P-loop_NTPase"/>
</dbReference>
<dbReference type="SUPFAM" id="SSF48334">
    <property type="entry name" value="DNA repair protein MutS, domain III"/>
    <property type="match status" value="1"/>
</dbReference>
<evidence type="ECO:0000313" key="7">
    <source>
        <dbReference type="Proteomes" id="UP000650467"/>
    </source>
</evidence>